<keyword evidence="2" id="KW-0378">Hydrolase</keyword>
<dbReference type="PANTHER" id="PTHR11614">
    <property type="entry name" value="PHOSPHOLIPASE-RELATED"/>
    <property type="match status" value="1"/>
</dbReference>
<dbReference type="GO" id="GO:0016787">
    <property type="term" value="F:hydrolase activity"/>
    <property type="evidence" value="ECO:0007669"/>
    <property type="project" value="UniProtKB-KW"/>
</dbReference>
<dbReference type="Pfam" id="PF12146">
    <property type="entry name" value="Hydrolase_4"/>
    <property type="match status" value="1"/>
</dbReference>
<evidence type="ECO:0000313" key="3">
    <source>
        <dbReference type="Proteomes" id="UP000235162"/>
    </source>
</evidence>
<accession>A0AAP8MCN5</accession>
<evidence type="ECO:0000259" key="1">
    <source>
        <dbReference type="Pfam" id="PF12146"/>
    </source>
</evidence>
<dbReference type="AlphaFoldDB" id="A0AAP8MCN5"/>
<organism evidence="2 3">
    <name type="scientific">Halioglobus japonicus</name>
    <dbReference type="NCBI Taxonomy" id="930805"/>
    <lineage>
        <taxon>Bacteria</taxon>
        <taxon>Pseudomonadati</taxon>
        <taxon>Pseudomonadota</taxon>
        <taxon>Gammaproteobacteria</taxon>
        <taxon>Cellvibrionales</taxon>
        <taxon>Halieaceae</taxon>
        <taxon>Halioglobus</taxon>
    </lineage>
</organism>
<proteinExistence type="predicted"/>
<dbReference type="Gene3D" id="3.40.50.1820">
    <property type="entry name" value="alpha/beta hydrolase"/>
    <property type="match status" value="1"/>
</dbReference>
<dbReference type="InterPro" id="IPR029058">
    <property type="entry name" value="AB_hydrolase_fold"/>
</dbReference>
<name>A0AAP8MCN5_9GAMM</name>
<reference evidence="2 3" key="1">
    <citation type="submission" date="2018-01" db="EMBL/GenBank/DDBJ databases">
        <title>The draft genome sequence of Halioglobus japonicus S1-36.</title>
        <authorList>
            <person name="Du Z.-J."/>
            <person name="Shi M.-J."/>
        </authorList>
    </citation>
    <scope>NUCLEOTIDE SEQUENCE [LARGE SCALE GENOMIC DNA]</scope>
    <source>
        <strain evidence="2 3">S1-36</strain>
    </source>
</reference>
<dbReference type="KEGG" id="hja:BST95_03495"/>
<dbReference type="RefSeq" id="WP_084198176.1">
    <property type="nucleotide sequence ID" value="NZ_BMYL01000007.1"/>
</dbReference>
<comment type="caution">
    <text evidence="2">The sequence shown here is derived from an EMBL/GenBank/DDBJ whole genome shotgun (WGS) entry which is preliminary data.</text>
</comment>
<dbReference type="SUPFAM" id="SSF53474">
    <property type="entry name" value="alpha/beta-Hydrolases"/>
    <property type="match status" value="1"/>
</dbReference>
<keyword evidence="3" id="KW-1185">Reference proteome</keyword>
<dbReference type="InterPro" id="IPR022742">
    <property type="entry name" value="Hydrolase_4"/>
</dbReference>
<dbReference type="Proteomes" id="UP000235162">
    <property type="component" value="Unassembled WGS sequence"/>
</dbReference>
<dbReference type="InterPro" id="IPR051044">
    <property type="entry name" value="MAG_DAG_Lipase"/>
</dbReference>
<gene>
    <name evidence="2" type="ORF">C0029_12065</name>
</gene>
<feature type="domain" description="Serine aminopeptidase S33" evidence="1">
    <location>
        <begin position="67"/>
        <end position="288"/>
    </location>
</feature>
<sequence>MNRQQLDELRRALQPFPEGAADSALFNDYLAFYGLDFPQAAEYQSGLISSGGFQLMTHYWQQPGAVATLLLVHGYYDHTGIYDKVIAYGLGRGCNVLMFDLPGHGLSSGEPAVIDDFADYGDAIADVLGAVALPELPLLAMGQSTGGAAITEFARRYEWPFDRVALLAPLVRPAGWRGVKVAHALLKPFVATLGRTFNQNSADLDFLAFVRDDPLQCHRVSLRWLGALKRWLKSLPLADLGVGPALVVQGRRDGTVDWRYNMGAIAKLYPNSEIVYLEEAGHQLANESTAIRASYETHLDRYFALQPL</sequence>
<evidence type="ECO:0000313" key="2">
    <source>
        <dbReference type="EMBL" id="PLW85363.1"/>
    </source>
</evidence>
<protein>
    <submittedName>
        <fullName evidence="2">Alpha/beta hydrolase</fullName>
    </submittedName>
</protein>
<dbReference type="EMBL" id="PKUR01000003">
    <property type="protein sequence ID" value="PLW85363.1"/>
    <property type="molecule type" value="Genomic_DNA"/>
</dbReference>